<evidence type="ECO:0000313" key="8">
    <source>
        <dbReference type="EMBL" id="SEE14878.1"/>
    </source>
</evidence>
<keyword evidence="3 5" id="KW-1133">Transmembrane helix</keyword>
<feature type="transmembrane region" description="Helical" evidence="5">
    <location>
        <begin position="359"/>
        <end position="377"/>
    </location>
</feature>
<evidence type="ECO:0000313" key="9">
    <source>
        <dbReference type="Proteomes" id="UP000037716"/>
    </source>
</evidence>
<feature type="transmembrane region" description="Helical" evidence="5">
    <location>
        <begin position="85"/>
        <end position="104"/>
    </location>
</feature>
<feature type="transmembrane region" description="Helical" evidence="5">
    <location>
        <begin position="327"/>
        <end position="347"/>
    </location>
</feature>
<dbReference type="Pfam" id="PF04932">
    <property type="entry name" value="Wzy_C"/>
    <property type="match status" value="1"/>
</dbReference>
<dbReference type="STRING" id="1300348.I602_835"/>
<dbReference type="GO" id="GO:0016874">
    <property type="term" value="F:ligase activity"/>
    <property type="evidence" value="ECO:0007669"/>
    <property type="project" value="UniProtKB-KW"/>
</dbReference>
<feature type="transmembrane region" description="Helical" evidence="5">
    <location>
        <begin position="159"/>
        <end position="182"/>
    </location>
</feature>
<proteinExistence type="predicted"/>
<evidence type="ECO:0000259" key="6">
    <source>
        <dbReference type="Pfam" id="PF04932"/>
    </source>
</evidence>
<sequence>MKVLNNITLLLVYLNASLLVFPDKIKPYLIFSLFLSIALRKFKLKTKQKYNHKKLFISIGFFCILIVSCFLSENSYVGFKKLESSASLVVFPLIFYLLAGDSQILNTKSFNVIKKIIVFTTLFFLVFSFSYFYITEPFYTFKSTLVHYSNLINIRNTGFLIHPIYLSIYTGVSIIFCLDLFLKDKRYVFFALSLILLVFMGILNKKGPILSLVLVGVFYVFKERLYFKKSIYLIPVFLLLLVAIVFLPKYKDVNGFVELKHLIEQKSKTSSSTGIRLQIYDCAIHKITESPILGYGIGDVNDVLNNCYLNSKTLPVEKNYNTHNQYFSFWLSAGILGLTAFLFYLFTVLKIAKEQNFKIFYLISLFFILNMLTENILEREDGVIFFSFLINLYLFKNDVIDG</sequence>
<dbReference type="PANTHER" id="PTHR37422">
    <property type="entry name" value="TEICHURONIC ACID BIOSYNTHESIS PROTEIN TUAE"/>
    <property type="match status" value="1"/>
</dbReference>
<keyword evidence="10" id="KW-1185">Reference proteome</keyword>
<evidence type="ECO:0000256" key="4">
    <source>
        <dbReference type="ARBA" id="ARBA00023136"/>
    </source>
</evidence>
<dbReference type="GO" id="GO:0016020">
    <property type="term" value="C:membrane"/>
    <property type="evidence" value="ECO:0007669"/>
    <property type="project" value="UniProtKB-SubCell"/>
</dbReference>
<protein>
    <submittedName>
        <fullName evidence="8">O-antigen ligase</fullName>
    </submittedName>
    <submittedName>
        <fullName evidence="7">O-antigen polymerase</fullName>
    </submittedName>
</protein>
<dbReference type="InterPro" id="IPR051533">
    <property type="entry name" value="WaaL-like"/>
</dbReference>
<dbReference type="InterPro" id="IPR007016">
    <property type="entry name" value="O-antigen_ligase-rel_domated"/>
</dbReference>
<evidence type="ECO:0000313" key="7">
    <source>
        <dbReference type="EMBL" id="KOY51275.1"/>
    </source>
</evidence>
<dbReference type="AlphaFoldDB" id="A0A0M9CG73"/>
<keyword evidence="2 5" id="KW-0812">Transmembrane</keyword>
<evidence type="ECO:0000256" key="5">
    <source>
        <dbReference type="SAM" id="Phobius"/>
    </source>
</evidence>
<gene>
    <name evidence="7" type="ORF">I602_835</name>
    <name evidence="8" type="ORF">SAMN05444353_0944</name>
</gene>
<name>A0A0M9CG73_9FLAO</name>
<comment type="subcellular location">
    <subcellularLocation>
        <location evidence="1">Membrane</location>
        <topology evidence="1">Multi-pass membrane protein</topology>
    </subcellularLocation>
</comment>
<evidence type="ECO:0000256" key="3">
    <source>
        <dbReference type="ARBA" id="ARBA00022989"/>
    </source>
</evidence>
<comment type="caution">
    <text evidence="7">The sequence shown here is derived from an EMBL/GenBank/DDBJ whole genome shotgun (WGS) entry which is preliminary data.</text>
</comment>
<keyword evidence="4 5" id="KW-0472">Membrane</keyword>
<evidence type="ECO:0000256" key="2">
    <source>
        <dbReference type="ARBA" id="ARBA00022692"/>
    </source>
</evidence>
<evidence type="ECO:0000256" key="1">
    <source>
        <dbReference type="ARBA" id="ARBA00004141"/>
    </source>
</evidence>
<feature type="transmembrane region" description="Helical" evidence="5">
    <location>
        <begin position="54"/>
        <end position="73"/>
    </location>
</feature>
<dbReference type="Proteomes" id="UP000183071">
    <property type="component" value="Unassembled WGS sequence"/>
</dbReference>
<dbReference type="OrthoDB" id="1631746at2"/>
<organism evidence="7 9">
    <name type="scientific">Polaribacter dokdonensis DSW-5</name>
    <dbReference type="NCBI Taxonomy" id="1300348"/>
    <lineage>
        <taxon>Bacteria</taxon>
        <taxon>Pseudomonadati</taxon>
        <taxon>Bacteroidota</taxon>
        <taxon>Flavobacteriia</taxon>
        <taxon>Flavobacteriales</taxon>
        <taxon>Flavobacteriaceae</taxon>
    </lineage>
</organism>
<reference evidence="8 10" key="2">
    <citation type="submission" date="2016-10" db="EMBL/GenBank/DDBJ databases">
        <authorList>
            <person name="Varghese N."/>
            <person name="Submissions S."/>
        </authorList>
    </citation>
    <scope>NUCLEOTIDE SEQUENCE [LARGE SCALE GENOMIC DNA]</scope>
    <source>
        <strain evidence="8 10">DSW-5</strain>
    </source>
</reference>
<dbReference type="PATRIC" id="fig|1300348.6.peg.834"/>
<dbReference type="PANTHER" id="PTHR37422:SF17">
    <property type="entry name" value="O-ANTIGEN LIGASE"/>
    <property type="match status" value="1"/>
</dbReference>
<accession>A0A0M9CG73</accession>
<dbReference type="EMBL" id="LGBR01000001">
    <property type="protein sequence ID" value="KOY51275.1"/>
    <property type="molecule type" value="Genomic_DNA"/>
</dbReference>
<feature type="transmembrane region" description="Helical" evidence="5">
    <location>
        <begin position="232"/>
        <end position="250"/>
    </location>
</feature>
<dbReference type="EMBL" id="FNUE01000001">
    <property type="protein sequence ID" value="SEE14878.1"/>
    <property type="molecule type" value="Genomic_DNA"/>
</dbReference>
<feature type="transmembrane region" description="Helical" evidence="5">
    <location>
        <begin position="209"/>
        <end position="225"/>
    </location>
</feature>
<keyword evidence="8" id="KW-0436">Ligase</keyword>
<evidence type="ECO:0000313" key="10">
    <source>
        <dbReference type="Proteomes" id="UP000183071"/>
    </source>
</evidence>
<dbReference type="Proteomes" id="UP000037716">
    <property type="component" value="Unassembled WGS sequence"/>
</dbReference>
<feature type="domain" description="O-antigen ligase-related" evidence="6">
    <location>
        <begin position="192"/>
        <end position="342"/>
    </location>
</feature>
<reference evidence="7 9" key="1">
    <citation type="submission" date="2015-07" db="EMBL/GenBank/DDBJ databases">
        <title>Genome of Polaribacter dokdonenesis DSW-5, isolated from seawater off Dokdo in Korea.</title>
        <authorList>
            <person name="Yoon K."/>
            <person name="Song J.Y."/>
            <person name="Kim J.F."/>
        </authorList>
    </citation>
    <scope>NUCLEOTIDE SEQUENCE [LARGE SCALE GENOMIC DNA]</scope>
    <source>
        <strain evidence="7 9">DSW-5</strain>
    </source>
</reference>
<feature type="transmembrane region" description="Helical" evidence="5">
    <location>
        <begin position="116"/>
        <end position="134"/>
    </location>
</feature>